<feature type="region of interest" description="Disordered" evidence="1">
    <location>
        <begin position="136"/>
        <end position="161"/>
    </location>
</feature>
<proteinExistence type="predicted"/>
<accession>A0A2J7PRP5</accession>
<feature type="compositionally biased region" description="Basic and acidic residues" evidence="1">
    <location>
        <begin position="95"/>
        <end position="104"/>
    </location>
</feature>
<feature type="compositionally biased region" description="Low complexity" evidence="1">
    <location>
        <begin position="63"/>
        <end position="83"/>
    </location>
</feature>
<protein>
    <recommendedName>
        <fullName evidence="2">Endonuclease/exonuclease/phosphatase domain-containing protein</fullName>
    </recommendedName>
</protein>
<evidence type="ECO:0000313" key="4">
    <source>
        <dbReference type="Proteomes" id="UP000235965"/>
    </source>
</evidence>
<dbReference type="Gene3D" id="3.60.10.10">
    <property type="entry name" value="Endonuclease/exonuclease/phosphatase"/>
    <property type="match status" value="1"/>
</dbReference>
<name>A0A2J7PRP5_9NEOP</name>
<feature type="compositionally biased region" description="Basic and acidic residues" evidence="1">
    <location>
        <begin position="39"/>
        <end position="48"/>
    </location>
</feature>
<feature type="domain" description="Endonuclease/exonuclease/phosphatase" evidence="2">
    <location>
        <begin position="525"/>
        <end position="636"/>
    </location>
</feature>
<dbReference type="AlphaFoldDB" id="A0A2J7PRP5"/>
<dbReference type="PANTHER" id="PTHR33273:SF4">
    <property type="entry name" value="ENDONUCLEASE_EXONUCLEASE_PHOSPHATASE DOMAIN-CONTAINING PROTEIN"/>
    <property type="match status" value="1"/>
</dbReference>
<gene>
    <name evidence="3" type="ORF">B7P43_G12395</name>
</gene>
<comment type="caution">
    <text evidence="3">The sequence shown here is derived from an EMBL/GenBank/DDBJ whole genome shotgun (WGS) entry which is preliminary data.</text>
</comment>
<evidence type="ECO:0000256" key="1">
    <source>
        <dbReference type="SAM" id="MobiDB-lite"/>
    </source>
</evidence>
<keyword evidence="4" id="KW-1185">Reference proteome</keyword>
<organism evidence="3 4">
    <name type="scientific">Cryptotermes secundus</name>
    <dbReference type="NCBI Taxonomy" id="105785"/>
    <lineage>
        <taxon>Eukaryota</taxon>
        <taxon>Metazoa</taxon>
        <taxon>Ecdysozoa</taxon>
        <taxon>Arthropoda</taxon>
        <taxon>Hexapoda</taxon>
        <taxon>Insecta</taxon>
        <taxon>Pterygota</taxon>
        <taxon>Neoptera</taxon>
        <taxon>Polyneoptera</taxon>
        <taxon>Dictyoptera</taxon>
        <taxon>Blattodea</taxon>
        <taxon>Blattoidea</taxon>
        <taxon>Termitoidae</taxon>
        <taxon>Kalotermitidae</taxon>
        <taxon>Cryptotermitinae</taxon>
        <taxon>Cryptotermes</taxon>
    </lineage>
</organism>
<dbReference type="SUPFAM" id="SSF56219">
    <property type="entry name" value="DNase I-like"/>
    <property type="match status" value="1"/>
</dbReference>
<evidence type="ECO:0000259" key="2">
    <source>
        <dbReference type="Pfam" id="PF14529"/>
    </source>
</evidence>
<dbReference type="GO" id="GO:0003824">
    <property type="term" value="F:catalytic activity"/>
    <property type="evidence" value="ECO:0007669"/>
    <property type="project" value="InterPro"/>
</dbReference>
<dbReference type="OrthoDB" id="7487068at2759"/>
<feature type="region of interest" description="Disordered" evidence="1">
    <location>
        <begin position="35"/>
        <end position="114"/>
    </location>
</feature>
<dbReference type="InParanoid" id="A0A2J7PRP5"/>
<dbReference type="EMBL" id="NEVH01021955">
    <property type="protein sequence ID" value="PNF19000.1"/>
    <property type="molecule type" value="Genomic_DNA"/>
</dbReference>
<evidence type="ECO:0000313" key="3">
    <source>
        <dbReference type="EMBL" id="PNF19000.1"/>
    </source>
</evidence>
<dbReference type="Pfam" id="PF14529">
    <property type="entry name" value="Exo_endo_phos_2"/>
    <property type="match status" value="1"/>
</dbReference>
<dbReference type="InterPro" id="IPR005135">
    <property type="entry name" value="Endo/exonuclease/phosphatase"/>
</dbReference>
<dbReference type="Proteomes" id="UP000235965">
    <property type="component" value="Unassembled WGS sequence"/>
</dbReference>
<dbReference type="PANTHER" id="PTHR33273">
    <property type="entry name" value="DOMAIN-CONTAINING PROTEIN, PUTATIVE-RELATED"/>
    <property type="match status" value="1"/>
</dbReference>
<dbReference type="InterPro" id="IPR036691">
    <property type="entry name" value="Endo/exonu/phosph_ase_sf"/>
</dbReference>
<reference evidence="3 4" key="1">
    <citation type="submission" date="2017-12" db="EMBL/GenBank/DDBJ databases">
        <title>Hemimetabolous genomes reveal molecular basis of termite eusociality.</title>
        <authorList>
            <person name="Harrison M.C."/>
            <person name="Jongepier E."/>
            <person name="Robertson H.M."/>
            <person name="Arning N."/>
            <person name="Bitard-Feildel T."/>
            <person name="Chao H."/>
            <person name="Childers C.P."/>
            <person name="Dinh H."/>
            <person name="Doddapaneni H."/>
            <person name="Dugan S."/>
            <person name="Gowin J."/>
            <person name="Greiner C."/>
            <person name="Han Y."/>
            <person name="Hu H."/>
            <person name="Hughes D.S.T."/>
            <person name="Huylmans A.-K."/>
            <person name="Kemena C."/>
            <person name="Kremer L.P.M."/>
            <person name="Lee S.L."/>
            <person name="Lopez-Ezquerra A."/>
            <person name="Mallet L."/>
            <person name="Monroy-Kuhn J.M."/>
            <person name="Moser A."/>
            <person name="Murali S.C."/>
            <person name="Muzny D.M."/>
            <person name="Otani S."/>
            <person name="Piulachs M.-D."/>
            <person name="Poelchau M."/>
            <person name="Qu J."/>
            <person name="Schaub F."/>
            <person name="Wada-Katsumata A."/>
            <person name="Worley K.C."/>
            <person name="Xie Q."/>
            <person name="Ylla G."/>
            <person name="Poulsen M."/>
            <person name="Gibbs R.A."/>
            <person name="Schal C."/>
            <person name="Richards S."/>
            <person name="Belles X."/>
            <person name="Korb J."/>
            <person name="Bornberg-Bauer E."/>
        </authorList>
    </citation>
    <scope>NUCLEOTIDE SEQUENCE [LARGE SCALE GENOMIC DNA]</scope>
    <source>
        <tissue evidence="3">Whole body</tissue>
    </source>
</reference>
<sequence length="822" mass="92707">MVKSKVIRLDPLGIKRVMDVGGPAALNTTIKKPRKVNRNKAEKNKPLEKPTILTIKPKHALRSPVSVESDSASSEYSDSEMASIWPENKTPPTKENLKQSEPSRPKSASPVICPSGNHSLTVAADVHCSQGGTKAVRQGAQKPALSARASSEPPNPDEIAEDNDFTVITPKKRKNKAKVNPPITEAAINTALPSSPAPESRVAGSSEKRTNFLTAPREKIPPVVIHHHFQGDMTRLNKDFHSKFQPIGFTTYRMKAGIACQTSTYQDYLNLQSFLKESKVPFNLIKHNDSKPYRVVIKGIPPTTPPKAIQDELLALGLAGQNVIPMNAWRDKTPLPMHIIELDNIPQSQTISQLSHLHCSWQCEKRFEPNFVPTCALCKIGDHGSKYRGCPYFRNLMEKEMRNKPQPEKLNNRQPANVFHIMGKSSHTDILFWNCRGIKSKKYEFTNYLEANNIPIALISETHLQPSTKFKCPNYITYRTDRLNQRGGGTAILIRQDLKHSEILLPRLQHMEATAIQLNINKESIVLISVYNPPGKIIERDLDLLIATGHKVILAGDFNAKHVTWRARQNNAAGQSLLNHYYKNNYIISAPSQPTHFPDRNPAGAEILDFAILSNVLSRHSVRTLGSLSTSDHNPVLLTIRGPVEPDEIKQNFIYREANWELFQNYLVNNLNTQCLEGNCSKSEIDVAVKHLTDILNRATLYAVPRSNLFIENKVLLYKTIIKPIWAYGIELWGCASKSDISIIQRSQSEILIIITNAPWYVNNQTLHTDLNIPYIKDVIREKSTTHHNKLANHPNDILQPLVEPQHNRRLRRYWPADLKEN</sequence>